<dbReference type="OrthoDB" id="1100567at2"/>
<dbReference type="PIRSF" id="PIRSF018266">
    <property type="entry name" value="FecR"/>
    <property type="match status" value="1"/>
</dbReference>
<dbReference type="InterPro" id="IPR012373">
    <property type="entry name" value="Ferrdict_sens_TM"/>
</dbReference>
<evidence type="ECO:0000259" key="2">
    <source>
        <dbReference type="Pfam" id="PF16220"/>
    </source>
</evidence>
<dbReference type="InterPro" id="IPR032623">
    <property type="entry name" value="FecR_N"/>
</dbReference>
<organism evidence="4 5">
    <name type="scientific">Pandoraea thiooxydans</name>
    <dbReference type="NCBI Taxonomy" id="445709"/>
    <lineage>
        <taxon>Bacteria</taxon>
        <taxon>Pseudomonadati</taxon>
        <taxon>Pseudomonadota</taxon>
        <taxon>Betaproteobacteria</taxon>
        <taxon>Burkholderiales</taxon>
        <taxon>Burkholderiaceae</taxon>
        <taxon>Pandoraea</taxon>
    </lineage>
</organism>
<dbReference type="Gene3D" id="3.55.50.30">
    <property type="match status" value="1"/>
</dbReference>
<dbReference type="PANTHER" id="PTHR30273">
    <property type="entry name" value="PERIPLASMIC SIGNAL SENSOR AND SIGMA FACTOR ACTIVATOR FECR-RELATED"/>
    <property type="match status" value="1"/>
</dbReference>
<proteinExistence type="predicted"/>
<evidence type="ECO:0000259" key="3">
    <source>
        <dbReference type="Pfam" id="PF21304"/>
    </source>
</evidence>
<protein>
    <recommendedName>
        <fullName evidence="6">Histidine kinase</fullName>
    </recommendedName>
</protein>
<reference evidence="5" key="1">
    <citation type="submission" date="2015-06" db="EMBL/GenBank/DDBJ databases">
        <authorList>
            <person name="Lim Y.L."/>
            <person name="Ee R."/>
            <person name="Yong D."/>
            <person name="How K.Y."/>
            <person name="Yin W.F."/>
            <person name="Chan K.G."/>
        </authorList>
    </citation>
    <scope>NUCLEOTIDE SEQUENCE [LARGE SCALE GENOMIC DNA]</scope>
    <source>
        <strain evidence="5">DSM 25325</strain>
    </source>
</reference>
<dbReference type="RefSeq" id="WP_047212826.1">
    <property type="nucleotide sequence ID" value="NZ_CP011568.3"/>
</dbReference>
<evidence type="ECO:0008006" key="6">
    <source>
        <dbReference type="Google" id="ProtNLM"/>
    </source>
</evidence>
<dbReference type="Proteomes" id="UP000036700">
    <property type="component" value="Chromosome"/>
</dbReference>
<accession>A0A0G3EK18</accession>
<dbReference type="Pfam" id="PF04773">
    <property type="entry name" value="FecR"/>
    <property type="match status" value="1"/>
</dbReference>
<name>A0A0G3EK18_9BURK</name>
<keyword evidence="5" id="KW-1185">Reference proteome</keyword>
<dbReference type="GO" id="GO:0016989">
    <property type="term" value="F:sigma factor antagonist activity"/>
    <property type="evidence" value="ECO:0007669"/>
    <property type="project" value="TreeGrafter"/>
</dbReference>
<dbReference type="InterPro" id="IPR006860">
    <property type="entry name" value="FecR"/>
</dbReference>
<dbReference type="PANTHER" id="PTHR30273:SF2">
    <property type="entry name" value="PROTEIN FECR"/>
    <property type="match status" value="1"/>
</dbReference>
<dbReference type="EMBL" id="CP011568">
    <property type="protein sequence ID" value="AKJ67290.1"/>
    <property type="molecule type" value="Genomic_DNA"/>
</dbReference>
<dbReference type="PATRIC" id="fig|445709.3.peg.573"/>
<evidence type="ECO:0000259" key="1">
    <source>
        <dbReference type="Pfam" id="PF04773"/>
    </source>
</evidence>
<feature type="domain" description="SPI-1 type 3 secretion system secretin N0" evidence="3">
    <location>
        <begin position="246"/>
        <end position="300"/>
    </location>
</feature>
<feature type="domain" description="FecR N-terminal" evidence="2">
    <location>
        <begin position="13"/>
        <end position="52"/>
    </location>
</feature>
<dbReference type="InterPro" id="IPR049034">
    <property type="entry name" value="T3S_SPI-1_N0"/>
</dbReference>
<dbReference type="Pfam" id="PF21304">
    <property type="entry name" value="T3S_SPI-1_N0"/>
    <property type="match status" value="1"/>
</dbReference>
<evidence type="ECO:0000313" key="4">
    <source>
        <dbReference type="EMBL" id="AKJ67290.1"/>
    </source>
</evidence>
<evidence type="ECO:0000313" key="5">
    <source>
        <dbReference type="Proteomes" id="UP000036700"/>
    </source>
</evidence>
<feature type="domain" description="FecR protein" evidence="1">
    <location>
        <begin position="113"/>
        <end position="200"/>
    </location>
</feature>
<dbReference type="Pfam" id="PF16220">
    <property type="entry name" value="DUF4880"/>
    <property type="match status" value="1"/>
</dbReference>
<dbReference type="STRING" id="445709.ABW99_02635"/>
<dbReference type="AlphaFoldDB" id="A0A0G3EK18"/>
<gene>
    <name evidence="4" type="ORF">ABW99_02635</name>
</gene>
<dbReference type="KEGG" id="ptx:ABW99_02635"/>
<sequence>MSDRDNLKDPIKAAIAWEVRLRSGEATTEDFSRFDAWRSASHANANAWNSLQAKLRPFQALATQAPAAGREALLAVGRERRNMLKLGLKGTLGLAVCGVVSYRVVHELGYDAQFRTGTAERRTVALTPNIHALLDADTTVYTDSRPHDNRWRLHSGRMLVSASNSARFAIASKHGAIHTQNARFSIGVFDLHTVVAMESGQGKLTLKDGTVQPIAKGEVVGFSSDSIQRRKEAVASALAWTSGLHVASNESVGDLIAVLRRYHHGLIEVSSTAARRRVSGVFSLNHPNEALRQLAESLSLKIDSYGNFLVVVRNS</sequence>